<dbReference type="RefSeq" id="WP_289558478.1">
    <property type="nucleotide sequence ID" value="NZ_JAUDEN010000004.1"/>
</dbReference>
<reference evidence="2" key="1">
    <citation type="submission" date="2023-07" db="EMBL/GenBank/DDBJ databases">
        <title>Identification and characterization of horizontal gene transfer across gut microbiota members of farm animals based on homology search.</title>
        <authorList>
            <person name="Schwarzerova J."/>
            <person name="Nykrynova M."/>
            <person name="Jureckova K."/>
            <person name="Cejkova D."/>
            <person name="Rychlik I."/>
        </authorList>
    </citation>
    <scope>NUCLEOTIDE SEQUENCE [LARGE SCALE GENOMIC DNA]</scope>
    <source>
        <strain evidence="2">109_WCHN</strain>
    </source>
</reference>
<sequence>MKDSVIRFLRETIIGKTLFTDDIIYKLGEGRMEGVYSDQMMFSDLVETENGFKFNMTTVTHELVYNLDEQGVRTTVVKDYTGTSVFCYELAMRKSTNQLTGYMHCVSTTVNNSTMEAVVCGIFDVVLDKKELRWQESQLLYRDNLIGENQYKPVAFDSKARFYLDKGKVVFEYLPMLWEVNPDTLAKGLSKDNYPPYISKER</sequence>
<dbReference type="EMBL" id="JAUDEN010000004">
    <property type="protein sequence ID" value="MDM8324321.1"/>
    <property type="molecule type" value="Genomic_DNA"/>
</dbReference>
<evidence type="ECO:0000313" key="2">
    <source>
        <dbReference type="Proteomes" id="UP001169458"/>
    </source>
</evidence>
<dbReference type="Proteomes" id="UP001169458">
    <property type="component" value="Unassembled WGS sequence"/>
</dbReference>
<protein>
    <recommendedName>
        <fullName evidence="3">DUF3298 domain-containing protein</fullName>
    </recommendedName>
</protein>
<proteinExistence type="predicted"/>
<evidence type="ECO:0000313" key="1">
    <source>
        <dbReference type="EMBL" id="MDM8324321.1"/>
    </source>
</evidence>
<keyword evidence="2" id="KW-1185">Reference proteome</keyword>
<gene>
    <name evidence="1" type="ORF">QUW60_03600</name>
</gene>
<evidence type="ECO:0008006" key="3">
    <source>
        <dbReference type="Google" id="ProtNLM"/>
    </source>
</evidence>
<comment type="caution">
    <text evidence="1">The sequence shown here is derived from an EMBL/GenBank/DDBJ whole genome shotgun (WGS) entry which is preliminary data.</text>
</comment>
<organism evidence="1 2">
    <name type="scientific">Bacteroides gallinaceum</name>
    <dbReference type="NCBI Taxonomy" id="1462571"/>
    <lineage>
        <taxon>Bacteria</taxon>
        <taxon>Pseudomonadati</taxon>
        <taxon>Bacteroidota</taxon>
        <taxon>Bacteroidia</taxon>
        <taxon>Bacteroidales</taxon>
        <taxon>Bacteroidaceae</taxon>
        <taxon>Bacteroides</taxon>
    </lineage>
</organism>
<accession>A0ABT7VDF6</accession>
<name>A0ABT7VDF6_9BACE</name>